<dbReference type="Pfam" id="PF13174">
    <property type="entry name" value="TPR_6"/>
    <property type="match status" value="1"/>
</dbReference>
<dbReference type="InterPro" id="IPR034706">
    <property type="entry name" value="CpoB"/>
</dbReference>
<dbReference type="InterPro" id="IPR019734">
    <property type="entry name" value="TPR_rpt"/>
</dbReference>
<dbReference type="Pfam" id="PF13432">
    <property type="entry name" value="TPR_16"/>
    <property type="match status" value="1"/>
</dbReference>
<dbReference type="NCBIfam" id="TIGR02795">
    <property type="entry name" value="tol_pal_ybgF"/>
    <property type="match status" value="1"/>
</dbReference>
<sequence precursor="true">MSVWLRTAALAAMCGLSAPAMAQDRGQTLADVRQELTVLSVELQRLKTELNTTGSPSGVTGSTTRERVDAIEAALARLTAKTEELEFRVNSVATDGGNRVGDLSFRLCELEADCDVMNEGISKPLGGVEALPDTAASGGMTTPQVTPQEPTDGTQLAVGERADFDAAKAAFDGGNYAQAAEGFQSFVSNYPGTPMAGQAHFLRGEALAAQGQTADAARAYLASFSADQSGGSAPDALLRLGTSLGALGQANEACATLAEVPNRFPSSNAAAQAANERAALGCQ</sequence>
<reference evidence="2 3" key="1">
    <citation type="submission" date="2021-05" db="EMBL/GenBank/DDBJ databases">
        <title>Culturable bacteria isolated from Daya Bay.</title>
        <authorList>
            <person name="Zheng W."/>
            <person name="Yu S."/>
            <person name="Huang Y."/>
        </authorList>
    </citation>
    <scope>NUCLEOTIDE SEQUENCE [LARGE SCALE GENOMIC DNA]</scope>
    <source>
        <strain evidence="2 3">DP4N28-5</strain>
    </source>
</reference>
<comment type="subcellular location">
    <subcellularLocation>
        <location evidence="1">Periplasm</location>
    </subcellularLocation>
</comment>
<keyword evidence="1" id="KW-0132">Cell division</keyword>
<name>A0ABS6SZI5_9RHOB</name>
<evidence type="ECO:0000313" key="2">
    <source>
        <dbReference type="EMBL" id="MBV7378284.1"/>
    </source>
</evidence>
<comment type="function">
    <text evidence="1">Mediates coordination of peptidoglycan synthesis and outer membrane constriction during cell division.</text>
</comment>
<comment type="caution">
    <text evidence="2">The sequence shown here is derived from an EMBL/GenBank/DDBJ whole genome shotgun (WGS) entry which is preliminary data.</text>
</comment>
<keyword evidence="1" id="KW-0574">Periplasm</keyword>
<keyword evidence="1" id="KW-0131">Cell cycle</keyword>
<dbReference type="RefSeq" id="WP_218391172.1">
    <property type="nucleotide sequence ID" value="NZ_JAHUZE010000001.1"/>
</dbReference>
<evidence type="ECO:0000256" key="1">
    <source>
        <dbReference type="HAMAP-Rule" id="MF_02066"/>
    </source>
</evidence>
<gene>
    <name evidence="2" type="primary">ybgF</name>
    <name evidence="1" type="synonym">cpoB</name>
    <name evidence="2" type="ORF">KJP28_05060</name>
</gene>
<keyword evidence="3" id="KW-1185">Reference proteome</keyword>
<accession>A0ABS6SZI5</accession>
<feature type="chain" id="PRO_5044929271" description="Cell division coordinator CpoB" evidence="1">
    <location>
        <begin position="23"/>
        <end position="283"/>
    </location>
</feature>
<evidence type="ECO:0000313" key="3">
    <source>
        <dbReference type="Proteomes" id="UP000756530"/>
    </source>
</evidence>
<keyword evidence="1" id="KW-0175">Coiled coil</keyword>
<keyword evidence="1" id="KW-0732">Signal</keyword>
<dbReference type="HAMAP" id="MF_02066">
    <property type="entry name" value="CpoB"/>
    <property type="match status" value="1"/>
</dbReference>
<dbReference type="EMBL" id="JAHUZE010000001">
    <property type="protein sequence ID" value="MBV7378284.1"/>
    <property type="molecule type" value="Genomic_DNA"/>
</dbReference>
<protein>
    <recommendedName>
        <fullName evidence="1">Cell division coordinator CpoB</fullName>
    </recommendedName>
</protein>
<dbReference type="InterPro" id="IPR014162">
    <property type="entry name" value="CpoB_C"/>
</dbReference>
<proteinExistence type="inferred from homology"/>
<feature type="coiled-coil region" evidence="1">
    <location>
        <begin position="29"/>
        <end position="88"/>
    </location>
</feature>
<feature type="signal peptide" evidence="1">
    <location>
        <begin position="1"/>
        <end position="22"/>
    </location>
</feature>
<comment type="similarity">
    <text evidence="1">Belongs to the CpoB family.</text>
</comment>
<dbReference type="Proteomes" id="UP000756530">
    <property type="component" value="Unassembled WGS sequence"/>
</dbReference>
<organism evidence="2 3">
    <name type="scientific">Maritimibacter dapengensis</name>
    <dbReference type="NCBI Taxonomy" id="2836868"/>
    <lineage>
        <taxon>Bacteria</taxon>
        <taxon>Pseudomonadati</taxon>
        <taxon>Pseudomonadota</taxon>
        <taxon>Alphaproteobacteria</taxon>
        <taxon>Rhodobacterales</taxon>
        <taxon>Roseobacteraceae</taxon>
        <taxon>Maritimibacter</taxon>
    </lineage>
</organism>